<dbReference type="Proteomes" id="UP001267878">
    <property type="component" value="Unassembled WGS sequence"/>
</dbReference>
<evidence type="ECO:0000313" key="3">
    <source>
        <dbReference type="Proteomes" id="UP001267878"/>
    </source>
</evidence>
<gene>
    <name evidence="2" type="ORF">J2X04_002482</name>
</gene>
<keyword evidence="1" id="KW-1133">Transmembrane helix</keyword>
<comment type="caution">
    <text evidence="2">The sequence shown here is derived from an EMBL/GenBank/DDBJ whole genome shotgun (WGS) entry which is preliminary data.</text>
</comment>
<sequence>MKSWGKWFFIFGAGSFLLNLFGLEFMLLSWIDNWGPGVGIGIRVGLMVVGAAMWLVGRKQDAAQPAT</sequence>
<protein>
    <submittedName>
        <fullName evidence="2">Uncharacterized protein</fullName>
    </submittedName>
</protein>
<proteinExistence type="predicted"/>
<feature type="transmembrane region" description="Helical" evidence="1">
    <location>
        <begin position="37"/>
        <end position="56"/>
    </location>
</feature>
<evidence type="ECO:0000313" key="2">
    <source>
        <dbReference type="EMBL" id="MDR7100101.1"/>
    </source>
</evidence>
<keyword evidence="1" id="KW-0472">Membrane</keyword>
<dbReference type="RefSeq" id="WP_310054680.1">
    <property type="nucleotide sequence ID" value="NZ_JAVDVW010000002.1"/>
</dbReference>
<keyword evidence="1" id="KW-0812">Transmembrane</keyword>
<accession>A0ABU1VRI5</accession>
<reference evidence="2 3" key="1">
    <citation type="submission" date="2023-07" db="EMBL/GenBank/DDBJ databases">
        <title>Sorghum-associated microbial communities from plants grown in Nebraska, USA.</title>
        <authorList>
            <person name="Schachtman D."/>
        </authorList>
    </citation>
    <scope>NUCLEOTIDE SEQUENCE [LARGE SCALE GENOMIC DNA]</scope>
    <source>
        <strain evidence="2 3">BE187</strain>
    </source>
</reference>
<evidence type="ECO:0000256" key="1">
    <source>
        <dbReference type="SAM" id="Phobius"/>
    </source>
</evidence>
<dbReference type="EMBL" id="JAVDVW010000002">
    <property type="protein sequence ID" value="MDR7100101.1"/>
    <property type="molecule type" value="Genomic_DNA"/>
</dbReference>
<feature type="transmembrane region" description="Helical" evidence="1">
    <location>
        <begin position="7"/>
        <end position="31"/>
    </location>
</feature>
<organism evidence="2 3">
    <name type="scientific">Agrilutibacter niabensis</name>
    <dbReference type="NCBI Taxonomy" id="380628"/>
    <lineage>
        <taxon>Bacteria</taxon>
        <taxon>Pseudomonadati</taxon>
        <taxon>Pseudomonadota</taxon>
        <taxon>Gammaproteobacteria</taxon>
        <taxon>Lysobacterales</taxon>
        <taxon>Lysobacteraceae</taxon>
        <taxon>Agrilutibacter</taxon>
    </lineage>
</organism>
<keyword evidence="3" id="KW-1185">Reference proteome</keyword>
<name>A0ABU1VRI5_9GAMM</name>